<dbReference type="GO" id="GO:0051213">
    <property type="term" value="F:dioxygenase activity"/>
    <property type="evidence" value="ECO:0007669"/>
    <property type="project" value="UniProtKB-KW"/>
</dbReference>
<dbReference type="EC" id="1.-.-.-" evidence="8"/>
<dbReference type="InterPro" id="IPR039261">
    <property type="entry name" value="FNR_nucleotide-bd"/>
</dbReference>
<dbReference type="Proteomes" id="UP000339249">
    <property type="component" value="Unassembled WGS sequence"/>
</dbReference>
<dbReference type="PANTHER" id="PTHR47354">
    <property type="entry name" value="NADH OXIDOREDUCTASE HCR"/>
    <property type="match status" value="1"/>
</dbReference>
<protein>
    <submittedName>
        <fullName evidence="8">Phthalate dioxygenase reductase</fullName>
        <ecNumber evidence="8">1.-.-.-</ecNumber>
    </submittedName>
</protein>
<evidence type="ECO:0000313" key="9">
    <source>
        <dbReference type="Proteomes" id="UP000339249"/>
    </source>
</evidence>
<evidence type="ECO:0000256" key="2">
    <source>
        <dbReference type="ARBA" id="ARBA00022714"/>
    </source>
</evidence>
<evidence type="ECO:0000256" key="4">
    <source>
        <dbReference type="ARBA" id="ARBA00023004"/>
    </source>
</evidence>
<dbReference type="InterPro" id="IPR050415">
    <property type="entry name" value="MRET"/>
</dbReference>
<feature type="domain" description="Oxidoreductase FAD/NAD(P)-binding" evidence="7">
    <location>
        <begin position="8"/>
        <end position="63"/>
    </location>
</feature>
<evidence type="ECO:0000313" key="8">
    <source>
        <dbReference type="EMBL" id="VTN11476.1"/>
    </source>
</evidence>
<keyword evidence="4" id="KW-0408">Iron</keyword>
<name>A0A4U9D2Q8_RAOTE</name>
<gene>
    <name evidence="8" type="primary">ophA1_2</name>
    <name evidence="8" type="ORF">NCTC9185_03432</name>
</gene>
<accession>A0A4U9D2Q8</accession>
<keyword evidence="2" id="KW-0001">2Fe-2S</keyword>
<dbReference type="Pfam" id="PF00175">
    <property type="entry name" value="NAD_binding_1"/>
    <property type="match status" value="1"/>
</dbReference>
<dbReference type="GO" id="GO:0046872">
    <property type="term" value="F:metal ion binding"/>
    <property type="evidence" value="ECO:0007669"/>
    <property type="project" value="UniProtKB-KW"/>
</dbReference>
<reference evidence="8 9" key="1">
    <citation type="submission" date="2019-04" db="EMBL/GenBank/DDBJ databases">
        <authorList>
            <consortium name="Pathogen Informatics"/>
        </authorList>
    </citation>
    <scope>NUCLEOTIDE SEQUENCE [LARGE SCALE GENOMIC DNA]</scope>
    <source>
        <strain evidence="8 9">NCTC9185</strain>
    </source>
</reference>
<evidence type="ECO:0000256" key="1">
    <source>
        <dbReference type="ARBA" id="ARBA00022630"/>
    </source>
</evidence>
<dbReference type="SUPFAM" id="SSF52343">
    <property type="entry name" value="Ferredoxin reductase-like, C-terminal NADP-linked domain"/>
    <property type="match status" value="1"/>
</dbReference>
<feature type="region of interest" description="Disordered" evidence="6">
    <location>
        <begin position="66"/>
        <end position="94"/>
    </location>
</feature>
<feature type="compositionally biased region" description="Polar residues" evidence="6">
    <location>
        <begin position="83"/>
        <end position="94"/>
    </location>
</feature>
<proteinExistence type="predicted"/>
<sequence length="94" mass="10027">MEAEHSLLIGGGIGITPMLAMADTLFRAGKSFEIHYCGRSRESMAFLHELADCHFSAHVRLHISDEGKQGASRRGAGRAPSDGDTSTSAARKAL</sequence>
<keyword evidence="3" id="KW-0479">Metal-binding</keyword>
<keyword evidence="8" id="KW-0223">Dioxygenase</keyword>
<dbReference type="AlphaFoldDB" id="A0A4U9D2Q8"/>
<evidence type="ECO:0000256" key="5">
    <source>
        <dbReference type="ARBA" id="ARBA00023014"/>
    </source>
</evidence>
<evidence type="ECO:0000256" key="6">
    <source>
        <dbReference type="SAM" id="MobiDB-lite"/>
    </source>
</evidence>
<dbReference type="InterPro" id="IPR001433">
    <property type="entry name" value="OxRdtase_FAD/NAD-bd"/>
</dbReference>
<evidence type="ECO:0000256" key="3">
    <source>
        <dbReference type="ARBA" id="ARBA00022723"/>
    </source>
</evidence>
<dbReference type="EMBL" id="CABDVU010000001">
    <property type="protein sequence ID" value="VTN11476.1"/>
    <property type="molecule type" value="Genomic_DNA"/>
</dbReference>
<evidence type="ECO:0000259" key="7">
    <source>
        <dbReference type="Pfam" id="PF00175"/>
    </source>
</evidence>
<keyword evidence="5" id="KW-0411">Iron-sulfur</keyword>
<dbReference type="Gene3D" id="3.40.50.80">
    <property type="entry name" value="Nucleotide-binding domain of ferredoxin-NADP reductase (FNR) module"/>
    <property type="match status" value="1"/>
</dbReference>
<dbReference type="GO" id="GO:0051537">
    <property type="term" value="F:2 iron, 2 sulfur cluster binding"/>
    <property type="evidence" value="ECO:0007669"/>
    <property type="project" value="UniProtKB-KW"/>
</dbReference>
<keyword evidence="1" id="KW-0285">Flavoprotein</keyword>
<dbReference type="PANTHER" id="PTHR47354:SF1">
    <property type="entry name" value="CARNITINE MONOOXYGENASE REDUCTASE SUBUNIT"/>
    <property type="match status" value="1"/>
</dbReference>
<dbReference type="PRINTS" id="PR00409">
    <property type="entry name" value="PHDIOXRDTASE"/>
</dbReference>
<organism evidence="8 9">
    <name type="scientific">Raoultella terrigena</name>
    <name type="common">Klebsiella terrigena</name>
    <dbReference type="NCBI Taxonomy" id="577"/>
    <lineage>
        <taxon>Bacteria</taxon>
        <taxon>Pseudomonadati</taxon>
        <taxon>Pseudomonadota</taxon>
        <taxon>Gammaproteobacteria</taxon>
        <taxon>Enterobacterales</taxon>
        <taxon>Enterobacteriaceae</taxon>
        <taxon>Klebsiella/Raoultella group</taxon>
        <taxon>Raoultella</taxon>
    </lineage>
</organism>
<keyword evidence="8" id="KW-0560">Oxidoreductase</keyword>